<dbReference type="PANTHER" id="PTHR38033:SF1">
    <property type="entry name" value="DOTU FAMILY TYPE IV_VI SECRETION SYSTEM PROTEIN"/>
    <property type="match status" value="1"/>
</dbReference>
<feature type="transmembrane region" description="Helical" evidence="1">
    <location>
        <begin position="190"/>
        <end position="212"/>
    </location>
</feature>
<feature type="transmembrane region" description="Helical" evidence="1">
    <location>
        <begin position="123"/>
        <end position="142"/>
    </location>
</feature>
<dbReference type="Gene3D" id="1.25.40.590">
    <property type="entry name" value="Type IV / VI secretion system, DotU"/>
    <property type="match status" value="1"/>
</dbReference>
<name>A0A108B1M7_9BURK</name>
<keyword evidence="1" id="KW-0472">Membrane</keyword>
<accession>A0A108B1M7</accession>
<reference evidence="3 4" key="1">
    <citation type="submission" date="2015-11" db="EMBL/GenBank/DDBJ databases">
        <title>Expanding the genomic diversity of Burkholderia species for the development of highly accurate diagnostics.</title>
        <authorList>
            <person name="Sahl J."/>
            <person name="Keim P."/>
            <person name="Wagner D."/>
        </authorList>
    </citation>
    <scope>NUCLEOTIDE SEQUENCE [LARGE SCALE GENOMIC DNA]</scope>
    <source>
        <strain evidence="3 4">MSMB2087WGS</strain>
    </source>
</reference>
<proteinExistence type="predicted"/>
<feature type="domain" description="Type IV / VI secretion system DotU" evidence="2">
    <location>
        <begin position="15"/>
        <end position="206"/>
    </location>
</feature>
<dbReference type="InterPro" id="IPR017732">
    <property type="entry name" value="T4/T6SS_DotU"/>
</dbReference>
<dbReference type="EMBL" id="LPHD01000213">
    <property type="protein sequence ID" value="KWA70648.1"/>
    <property type="molecule type" value="Genomic_DNA"/>
</dbReference>
<keyword evidence="1" id="KW-0812">Transmembrane</keyword>
<evidence type="ECO:0000313" key="4">
    <source>
        <dbReference type="Proteomes" id="UP000060630"/>
    </source>
</evidence>
<evidence type="ECO:0000256" key="1">
    <source>
        <dbReference type="SAM" id="Phobius"/>
    </source>
</evidence>
<protein>
    <recommendedName>
        <fullName evidence="2">Type IV / VI secretion system DotU domain-containing protein</fullName>
    </recommendedName>
</protein>
<evidence type="ECO:0000259" key="2">
    <source>
        <dbReference type="Pfam" id="PF09850"/>
    </source>
</evidence>
<evidence type="ECO:0000313" key="3">
    <source>
        <dbReference type="EMBL" id="KWA70648.1"/>
    </source>
</evidence>
<dbReference type="InterPro" id="IPR038522">
    <property type="entry name" value="T4/T6SS_DotU_sf"/>
</dbReference>
<dbReference type="RefSeq" id="WP_059657122.1">
    <property type="nucleotide sequence ID" value="NZ_LOVL01000084.1"/>
</dbReference>
<organism evidence="3 4">
    <name type="scientific">Burkholderia ubonensis</name>
    <dbReference type="NCBI Taxonomy" id="101571"/>
    <lineage>
        <taxon>Bacteria</taxon>
        <taxon>Pseudomonadati</taxon>
        <taxon>Pseudomonadota</taxon>
        <taxon>Betaproteobacteria</taxon>
        <taxon>Burkholderiales</taxon>
        <taxon>Burkholderiaceae</taxon>
        <taxon>Burkholderia</taxon>
        <taxon>Burkholderia cepacia complex</taxon>
    </lineage>
</organism>
<keyword evidence="1" id="KW-1133">Transmembrane helix</keyword>
<dbReference type="NCBIfam" id="TIGR03349">
    <property type="entry name" value="IV_VI_DotU"/>
    <property type="match status" value="1"/>
</dbReference>
<dbReference type="AlphaFoldDB" id="A0A108B1M7"/>
<comment type="caution">
    <text evidence="3">The sequence shown here is derived from an EMBL/GenBank/DDBJ whole genome shotgun (WGS) entry which is preliminary data.</text>
</comment>
<dbReference type="Pfam" id="PF09850">
    <property type="entry name" value="DotU"/>
    <property type="match status" value="1"/>
</dbReference>
<gene>
    <name evidence="3" type="ORF">WL29_07445</name>
</gene>
<sequence length="220" mass="24046">MSTMPVADSPLLPVALRDTARTVTALEKEPLSYQALRDQCNAQIAQLRSELNARGLPDDAISDAIYAQCALLDEAALKHLTGEVRDDWEHEPLQVVHFSSNDAGDELVRRIEQRLREPRPVRVLLAIFAAVLSLGFVGRFAVNGGAAREALARAIDERLGRTSADEVNGAPIAPIVVNHANARPLRISPLTWVAISCVAVGLIWFAVDRWFIASIAQLTR</sequence>
<dbReference type="PANTHER" id="PTHR38033">
    <property type="entry name" value="MEMBRANE PROTEIN-RELATED"/>
    <property type="match status" value="1"/>
</dbReference>
<dbReference type="Proteomes" id="UP000060630">
    <property type="component" value="Unassembled WGS sequence"/>
</dbReference>